<dbReference type="InterPro" id="IPR052741">
    <property type="entry name" value="Mitochondrial_HTD2"/>
</dbReference>
<proteinExistence type="predicted"/>
<comment type="caution">
    <text evidence="1">The sequence shown here is derived from an EMBL/GenBank/DDBJ whole genome shotgun (WGS) entry which is preliminary data.</text>
</comment>
<organism evidence="1 2">
    <name type="scientific">Sulfitobacter aestuariivivens</name>
    <dbReference type="NCBI Taxonomy" id="2766981"/>
    <lineage>
        <taxon>Bacteria</taxon>
        <taxon>Pseudomonadati</taxon>
        <taxon>Pseudomonadota</taxon>
        <taxon>Alphaproteobacteria</taxon>
        <taxon>Rhodobacterales</taxon>
        <taxon>Roseobacteraceae</taxon>
        <taxon>Sulfitobacter</taxon>
    </lineage>
</organism>
<name>A0A927D5W9_9RHOB</name>
<evidence type="ECO:0000313" key="1">
    <source>
        <dbReference type="EMBL" id="MBD3664409.1"/>
    </source>
</evidence>
<dbReference type="SUPFAM" id="SSF54637">
    <property type="entry name" value="Thioesterase/thiol ester dehydrase-isomerase"/>
    <property type="match status" value="1"/>
</dbReference>
<gene>
    <name evidence="1" type="ORF">H9Q16_10780</name>
</gene>
<dbReference type="PANTHER" id="PTHR28152:SF1">
    <property type="entry name" value="HYDROXYACYL-THIOESTER DEHYDRATASE TYPE 2, MITOCHONDRIAL"/>
    <property type="match status" value="1"/>
</dbReference>
<accession>A0A927D5W9</accession>
<dbReference type="EMBL" id="JACTAG010000002">
    <property type="protein sequence ID" value="MBD3664409.1"/>
    <property type="molecule type" value="Genomic_DNA"/>
</dbReference>
<dbReference type="RefSeq" id="WP_191075439.1">
    <property type="nucleotide sequence ID" value="NZ_JACTAG010000002.1"/>
</dbReference>
<protein>
    <submittedName>
        <fullName evidence="1">Acyl dehydratase</fullName>
    </submittedName>
</protein>
<dbReference type="PANTHER" id="PTHR28152">
    <property type="entry name" value="HYDROXYACYL-THIOESTER DEHYDRATASE TYPE 2, MITOCHONDRIAL"/>
    <property type="match status" value="1"/>
</dbReference>
<keyword evidence="2" id="KW-1185">Reference proteome</keyword>
<dbReference type="InterPro" id="IPR029069">
    <property type="entry name" value="HotDog_dom_sf"/>
</dbReference>
<reference evidence="1" key="1">
    <citation type="submission" date="2020-08" db="EMBL/GenBank/DDBJ databases">
        <title>Sulfitobacter aestuariivivens sp. nov., isolated from a tidal flat.</title>
        <authorList>
            <person name="Park S."/>
            <person name="Yoon J.-H."/>
        </authorList>
    </citation>
    <scope>NUCLEOTIDE SEQUENCE</scope>
    <source>
        <strain evidence="1">TSTF-M16</strain>
    </source>
</reference>
<dbReference type="Gene3D" id="3.10.129.10">
    <property type="entry name" value="Hotdog Thioesterase"/>
    <property type="match status" value="1"/>
</dbReference>
<dbReference type="AlphaFoldDB" id="A0A927D5W9"/>
<sequence length="281" mass="31790">MDQINFNAWIDRTETFSGAISEQTAKQIHTVLGKAASAPLADGSPLPSLWHWFAFPSAFPATDLHEDGNGQISELIPPMGQNRRVSTEGHLEFIQPLKVGETLGRSTQVANVERFGDGEKERFRISLDHQIHGDAGLCVLERQQIDYLPIPGDEPDIALQTVPCGLDIDEPYSLSTPLLFRYSALTFNAHRIHYDLPYAQNIEKYPDIVVQPQLQANLLMDLATRHRGSAPMFFSYRNLHPLFSRDALRLQVVRHAPEEWHLYSVVDDRHPCMQATAIWED</sequence>
<dbReference type="GO" id="GO:0019171">
    <property type="term" value="F:(3R)-hydroxyacyl-[acyl-carrier-protein] dehydratase activity"/>
    <property type="evidence" value="ECO:0007669"/>
    <property type="project" value="TreeGrafter"/>
</dbReference>
<dbReference type="Proteomes" id="UP000635142">
    <property type="component" value="Unassembled WGS sequence"/>
</dbReference>
<evidence type="ECO:0000313" key="2">
    <source>
        <dbReference type="Proteomes" id="UP000635142"/>
    </source>
</evidence>